<dbReference type="Proteomes" id="UP000323257">
    <property type="component" value="Unassembled WGS sequence"/>
</dbReference>
<feature type="compositionally biased region" description="Pro residues" evidence="1">
    <location>
        <begin position="315"/>
        <end position="329"/>
    </location>
</feature>
<gene>
    <name evidence="3" type="ORF">BCM02_113178</name>
</gene>
<dbReference type="RefSeq" id="WP_148932833.1">
    <property type="nucleotide sequence ID" value="NZ_VNHS01000013.1"/>
</dbReference>
<dbReference type="PANTHER" id="PTHR43179:SF7">
    <property type="entry name" value="RHAMNOSYLTRANSFERASE WBBL"/>
    <property type="match status" value="1"/>
</dbReference>
<dbReference type="Gene3D" id="3.90.550.10">
    <property type="entry name" value="Spore Coat Polysaccharide Biosynthesis Protein SpsA, Chain A"/>
    <property type="match status" value="1"/>
</dbReference>
<dbReference type="InterPro" id="IPR029044">
    <property type="entry name" value="Nucleotide-diphossugar_trans"/>
</dbReference>
<dbReference type="Pfam" id="PF00535">
    <property type="entry name" value="Glycos_transf_2"/>
    <property type="match status" value="1"/>
</dbReference>
<feature type="region of interest" description="Disordered" evidence="1">
    <location>
        <begin position="306"/>
        <end position="332"/>
    </location>
</feature>
<dbReference type="AlphaFoldDB" id="A0A5S5BRL8"/>
<reference evidence="3 4" key="1">
    <citation type="submission" date="2019-07" db="EMBL/GenBank/DDBJ databases">
        <title>Genomic Encyclopedia of Type Strains, Phase III (KMG-III): the genomes of soil and plant-associated and newly described type strains.</title>
        <authorList>
            <person name="Whitman W."/>
        </authorList>
    </citation>
    <scope>NUCLEOTIDE SEQUENCE [LARGE SCALE GENOMIC DNA]</scope>
    <source>
        <strain evidence="3 4">BL24</strain>
    </source>
</reference>
<evidence type="ECO:0000256" key="1">
    <source>
        <dbReference type="SAM" id="MobiDB-lite"/>
    </source>
</evidence>
<sequence length="470" mass="52206">MPPKKRRARAAIRRPKARPVARRKRDWYRSGYDSGFETGTRLGCESFGSLFEGTSIIIPTYNQLAYLKSCIESIVDRTDLPYEIIVVDNGSTDGTAAFLQSLSGQIRYRILDSNRGFAGATNTGLMMAKGQTLLLLNNDTIVTDHWLDNLLTCLNSDPRIGMVGPVTNYISGSQQIEVPYANVEEMPEFAREFNRVDSAKWHLTDRLTGFCLLFRRELLERTGYLDEGYAIGNFEDDDYNVRVRLQGRMLVIARDTFIHHFGSVSIKALGSELEAVNRNNSSFFSEKWGNPHELIEQANALLRRDAQARAAAAPPGEPDSPDPSSPPLPSESAFFPQGVAVRGVREQIYWVESGQRRPVVGALSFPCARLSQVDLLRWPIGEPIGAQEAELRWRGLHAGDGIGPMNGSAISPDGQLYMVEQGVKRRLATRAAAEFWGLQYRVHLTPTAEEWGALPEGLPIIAPARVSANL</sequence>
<feature type="region of interest" description="Disordered" evidence="1">
    <location>
        <begin position="1"/>
        <end position="20"/>
    </location>
</feature>
<name>A0A5S5BRL8_9BACL</name>
<proteinExistence type="predicted"/>
<feature type="domain" description="Glycosyltransferase 2-like" evidence="2">
    <location>
        <begin position="55"/>
        <end position="221"/>
    </location>
</feature>
<dbReference type="PANTHER" id="PTHR43179">
    <property type="entry name" value="RHAMNOSYLTRANSFERASE WBBL"/>
    <property type="match status" value="1"/>
</dbReference>
<dbReference type="SUPFAM" id="SSF53448">
    <property type="entry name" value="Nucleotide-diphospho-sugar transferases"/>
    <property type="match status" value="1"/>
</dbReference>
<protein>
    <submittedName>
        <fullName evidence="3">GT2 family glycosyltransferase</fullName>
    </submittedName>
</protein>
<dbReference type="GO" id="GO:0016740">
    <property type="term" value="F:transferase activity"/>
    <property type="evidence" value="ECO:0007669"/>
    <property type="project" value="UniProtKB-KW"/>
</dbReference>
<accession>A0A5S5BRL8</accession>
<dbReference type="InterPro" id="IPR001173">
    <property type="entry name" value="Glyco_trans_2-like"/>
</dbReference>
<dbReference type="OrthoDB" id="8936324at2"/>
<evidence type="ECO:0000313" key="4">
    <source>
        <dbReference type="Proteomes" id="UP000323257"/>
    </source>
</evidence>
<evidence type="ECO:0000259" key="2">
    <source>
        <dbReference type="Pfam" id="PF00535"/>
    </source>
</evidence>
<organism evidence="3 4">
    <name type="scientific">Paenibacillus methanolicus</name>
    <dbReference type="NCBI Taxonomy" id="582686"/>
    <lineage>
        <taxon>Bacteria</taxon>
        <taxon>Bacillati</taxon>
        <taxon>Bacillota</taxon>
        <taxon>Bacilli</taxon>
        <taxon>Bacillales</taxon>
        <taxon>Paenibacillaceae</taxon>
        <taxon>Paenibacillus</taxon>
    </lineage>
</organism>
<keyword evidence="3" id="KW-0808">Transferase</keyword>
<dbReference type="CDD" id="cd04186">
    <property type="entry name" value="GT_2_like_c"/>
    <property type="match status" value="1"/>
</dbReference>
<evidence type="ECO:0000313" key="3">
    <source>
        <dbReference type="EMBL" id="TYP69845.1"/>
    </source>
</evidence>
<dbReference type="EMBL" id="VNHS01000013">
    <property type="protein sequence ID" value="TYP69845.1"/>
    <property type="molecule type" value="Genomic_DNA"/>
</dbReference>
<comment type="caution">
    <text evidence="3">The sequence shown here is derived from an EMBL/GenBank/DDBJ whole genome shotgun (WGS) entry which is preliminary data.</text>
</comment>
<keyword evidence="4" id="KW-1185">Reference proteome</keyword>